<dbReference type="InterPro" id="IPR036388">
    <property type="entry name" value="WH-like_DNA-bd_sf"/>
</dbReference>
<dbReference type="SUPFAM" id="SSF46785">
    <property type="entry name" value="Winged helix' DNA-binding domain"/>
    <property type="match status" value="1"/>
</dbReference>
<dbReference type="SUPFAM" id="SSF53850">
    <property type="entry name" value="Periplasmic binding protein-like II"/>
    <property type="match status" value="1"/>
</dbReference>
<keyword evidence="7" id="KW-1185">Reference proteome</keyword>
<dbReference type="Gene3D" id="3.40.190.10">
    <property type="entry name" value="Periplasmic binding protein-like II"/>
    <property type="match status" value="2"/>
</dbReference>
<dbReference type="PANTHER" id="PTHR30346">
    <property type="entry name" value="TRANSCRIPTIONAL DUAL REGULATOR HCAR-RELATED"/>
    <property type="match status" value="1"/>
</dbReference>
<organism evidence="6 7">
    <name type="scientific">Actinomadura miaoliensis</name>
    <dbReference type="NCBI Taxonomy" id="430685"/>
    <lineage>
        <taxon>Bacteria</taxon>
        <taxon>Bacillati</taxon>
        <taxon>Actinomycetota</taxon>
        <taxon>Actinomycetes</taxon>
        <taxon>Streptosporangiales</taxon>
        <taxon>Thermomonosporaceae</taxon>
        <taxon>Actinomadura</taxon>
    </lineage>
</organism>
<sequence length="302" mass="33998">MDVDTRVLRYYVTVAEDLSFTRAAQRLFVSQPSLSRQIQRLENDLGVRLFERSSREVRLTAAGERLLPEARRLVDGWQQAMRDVRVADAARRRLLRVGFVATGAGPLGRRARTVFARRHPGVTVEPKRFDWGGEAEALRRGLVDVAFVWLPADLDGLHAQVVAEEPRWVAMAADHPLTARDDVSITDLRDEPLLWTRRAPAAWVDWWAVNPRPDGSAPVWGPENDNVEEMLEHVAAGTAVCFGTESMAAYYAHPDLTWRRITDVDPLRIAIAWPRDGASALALRFVRTLTTTRPALHETSPE</sequence>
<dbReference type="Proteomes" id="UP001500683">
    <property type="component" value="Unassembled WGS sequence"/>
</dbReference>
<dbReference type="RefSeq" id="WP_344955862.1">
    <property type="nucleotide sequence ID" value="NZ_BAAAZG010000052.1"/>
</dbReference>
<gene>
    <name evidence="6" type="ORF">GCM10022214_68330</name>
</gene>
<dbReference type="CDD" id="cd08414">
    <property type="entry name" value="PBP2_LTTR_aromatics_like"/>
    <property type="match status" value="1"/>
</dbReference>
<dbReference type="Gene3D" id="1.10.10.10">
    <property type="entry name" value="Winged helix-like DNA-binding domain superfamily/Winged helix DNA-binding domain"/>
    <property type="match status" value="1"/>
</dbReference>
<accession>A0ABP7WS31</accession>
<feature type="domain" description="HTH lysR-type" evidence="5">
    <location>
        <begin position="3"/>
        <end position="60"/>
    </location>
</feature>
<comment type="similarity">
    <text evidence="1">Belongs to the LysR transcriptional regulatory family.</text>
</comment>
<dbReference type="InterPro" id="IPR000847">
    <property type="entry name" value="LysR_HTH_N"/>
</dbReference>
<dbReference type="InterPro" id="IPR036390">
    <property type="entry name" value="WH_DNA-bd_sf"/>
</dbReference>
<protein>
    <submittedName>
        <fullName evidence="6">LysR family transcriptional regulator</fullName>
    </submittedName>
</protein>
<name>A0ABP7WS31_9ACTN</name>
<dbReference type="PRINTS" id="PR00039">
    <property type="entry name" value="HTHLYSR"/>
</dbReference>
<dbReference type="PANTHER" id="PTHR30346:SF0">
    <property type="entry name" value="HCA OPERON TRANSCRIPTIONAL ACTIVATOR HCAR"/>
    <property type="match status" value="1"/>
</dbReference>
<dbReference type="Pfam" id="PF03466">
    <property type="entry name" value="LysR_substrate"/>
    <property type="match status" value="1"/>
</dbReference>
<dbReference type="PROSITE" id="PS50931">
    <property type="entry name" value="HTH_LYSR"/>
    <property type="match status" value="1"/>
</dbReference>
<dbReference type="InterPro" id="IPR005119">
    <property type="entry name" value="LysR_subst-bd"/>
</dbReference>
<keyword evidence="4" id="KW-0804">Transcription</keyword>
<evidence type="ECO:0000256" key="1">
    <source>
        <dbReference type="ARBA" id="ARBA00009437"/>
    </source>
</evidence>
<evidence type="ECO:0000256" key="4">
    <source>
        <dbReference type="ARBA" id="ARBA00023163"/>
    </source>
</evidence>
<reference evidence="7" key="1">
    <citation type="journal article" date="2019" name="Int. J. Syst. Evol. Microbiol.">
        <title>The Global Catalogue of Microorganisms (GCM) 10K type strain sequencing project: providing services to taxonomists for standard genome sequencing and annotation.</title>
        <authorList>
            <consortium name="The Broad Institute Genomics Platform"/>
            <consortium name="The Broad Institute Genome Sequencing Center for Infectious Disease"/>
            <person name="Wu L."/>
            <person name="Ma J."/>
        </authorList>
    </citation>
    <scope>NUCLEOTIDE SEQUENCE [LARGE SCALE GENOMIC DNA]</scope>
    <source>
        <strain evidence="7">JCM 16702</strain>
    </source>
</reference>
<keyword evidence="3" id="KW-0238">DNA-binding</keyword>
<evidence type="ECO:0000256" key="2">
    <source>
        <dbReference type="ARBA" id="ARBA00023015"/>
    </source>
</evidence>
<evidence type="ECO:0000256" key="3">
    <source>
        <dbReference type="ARBA" id="ARBA00023125"/>
    </source>
</evidence>
<proteinExistence type="inferred from homology"/>
<evidence type="ECO:0000259" key="5">
    <source>
        <dbReference type="PROSITE" id="PS50931"/>
    </source>
</evidence>
<comment type="caution">
    <text evidence="6">The sequence shown here is derived from an EMBL/GenBank/DDBJ whole genome shotgun (WGS) entry which is preliminary data.</text>
</comment>
<keyword evidence="2" id="KW-0805">Transcription regulation</keyword>
<dbReference type="EMBL" id="BAAAZG010000052">
    <property type="protein sequence ID" value="GAA4095532.1"/>
    <property type="molecule type" value="Genomic_DNA"/>
</dbReference>
<dbReference type="Pfam" id="PF00126">
    <property type="entry name" value="HTH_1"/>
    <property type="match status" value="1"/>
</dbReference>
<evidence type="ECO:0000313" key="6">
    <source>
        <dbReference type="EMBL" id="GAA4095532.1"/>
    </source>
</evidence>
<evidence type="ECO:0000313" key="7">
    <source>
        <dbReference type="Proteomes" id="UP001500683"/>
    </source>
</evidence>